<dbReference type="AlphaFoldDB" id="A0A4R2S1D3"/>
<accession>A0A4R2S1D3</accession>
<organism evidence="1 2">
    <name type="scientific">Baia soyae</name>
    <dbReference type="NCBI Taxonomy" id="1544746"/>
    <lineage>
        <taxon>Bacteria</taxon>
        <taxon>Bacillati</taxon>
        <taxon>Bacillota</taxon>
        <taxon>Bacilli</taxon>
        <taxon>Bacillales</taxon>
        <taxon>Thermoactinomycetaceae</taxon>
        <taxon>Baia</taxon>
    </lineage>
</organism>
<proteinExistence type="predicted"/>
<dbReference type="InterPro" id="IPR037208">
    <property type="entry name" value="Spo0E-like_sf"/>
</dbReference>
<sequence length="60" mass="7010">MTGTLRMKRLEAEIEILRSKLHRMVNGNPAHLKDSRVLSVSQKLDLLINEIQREKMKLVK</sequence>
<dbReference type="GO" id="GO:0046983">
    <property type="term" value="F:protein dimerization activity"/>
    <property type="evidence" value="ECO:0007669"/>
    <property type="project" value="InterPro"/>
</dbReference>
<evidence type="ECO:0000313" key="1">
    <source>
        <dbReference type="EMBL" id="TCP70088.1"/>
    </source>
</evidence>
<dbReference type="Pfam" id="PF09388">
    <property type="entry name" value="SpoOE-like"/>
    <property type="match status" value="1"/>
</dbReference>
<dbReference type="Proteomes" id="UP000294746">
    <property type="component" value="Unassembled WGS sequence"/>
</dbReference>
<dbReference type="InterPro" id="IPR036638">
    <property type="entry name" value="HLH_DNA-bd_sf"/>
</dbReference>
<dbReference type="OrthoDB" id="1799551at2"/>
<reference evidence="1 2" key="1">
    <citation type="submission" date="2019-03" db="EMBL/GenBank/DDBJ databases">
        <title>Genomic Encyclopedia of Type Strains, Phase IV (KMG-IV): sequencing the most valuable type-strain genomes for metagenomic binning, comparative biology and taxonomic classification.</title>
        <authorList>
            <person name="Goeker M."/>
        </authorList>
    </citation>
    <scope>NUCLEOTIDE SEQUENCE [LARGE SCALE GENOMIC DNA]</scope>
    <source>
        <strain evidence="1 2">DSM 46831</strain>
    </source>
</reference>
<dbReference type="EMBL" id="SLXV01000004">
    <property type="protein sequence ID" value="TCP70088.1"/>
    <property type="molecule type" value="Genomic_DNA"/>
</dbReference>
<dbReference type="GO" id="GO:0043937">
    <property type="term" value="P:regulation of sporulation"/>
    <property type="evidence" value="ECO:0007669"/>
    <property type="project" value="InterPro"/>
</dbReference>
<gene>
    <name evidence="1" type="ORF">EDD57_10467</name>
</gene>
<comment type="caution">
    <text evidence="1">The sequence shown here is derived from an EMBL/GenBank/DDBJ whole genome shotgun (WGS) entry which is preliminary data.</text>
</comment>
<dbReference type="RefSeq" id="WP_131847877.1">
    <property type="nucleotide sequence ID" value="NZ_SLXV01000004.1"/>
</dbReference>
<dbReference type="Gene3D" id="4.10.280.10">
    <property type="entry name" value="Helix-loop-helix DNA-binding domain"/>
    <property type="match status" value="1"/>
</dbReference>
<name>A0A4R2S1D3_9BACL</name>
<keyword evidence="2" id="KW-1185">Reference proteome</keyword>
<protein>
    <submittedName>
        <fullName evidence="1">Spo0E like sporulation regulatory protein</fullName>
    </submittedName>
</protein>
<evidence type="ECO:0000313" key="2">
    <source>
        <dbReference type="Proteomes" id="UP000294746"/>
    </source>
</evidence>
<dbReference type="InterPro" id="IPR018540">
    <property type="entry name" value="Spo0E-like"/>
</dbReference>
<dbReference type="SUPFAM" id="SSF140500">
    <property type="entry name" value="BAS1536-like"/>
    <property type="match status" value="1"/>
</dbReference>